<proteinExistence type="predicted"/>
<keyword evidence="2" id="KW-1185">Reference proteome</keyword>
<name>A0A3M7SKI3_BRAPC</name>
<evidence type="ECO:0000313" key="1">
    <source>
        <dbReference type="EMBL" id="RNA36239.1"/>
    </source>
</evidence>
<gene>
    <name evidence="1" type="ORF">BpHYR1_049136</name>
</gene>
<dbReference type="EMBL" id="REGN01001210">
    <property type="protein sequence ID" value="RNA36239.1"/>
    <property type="molecule type" value="Genomic_DNA"/>
</dbReference>
<dbReference type="Proteomes" id="UP000276133">
    <property type="component" value="Unassembled WGS sequence"/>
</dbReference>
<reference evidence="1 2" key="1">
    <citation type="journal article" date="2018" name="Sci. Rep.">
        <title>Genomic signatures of local adaptation to the degree of environmental predictability in rotifers.</title>
        <authorList>
            <person name="Franch-Gras L."/>
            <person name="Hahn C."/>
            <person name="Garcia-Roger E.M."/>
            <person name="Carmona M.J."/>
            <person name="Serra M."/>
            <person name="Gomez A."/>
        </authorList>
    </citation>
    <scope>NUCLEOTIDE SEQUENCE [LARGE SCALE GENOMIC DNA]</scope>
    <source>
        <strain evidence="1">HYR1</strain>
    </source>
</reference>
<organism evidence="1 2">
    <name type="scientific">Brachionus plicatilis</name>
    <name type="common">Marine rotifer</name>
    <name type="synonym">Brachionus muelleri</name>
    <dbReference type="NCBI Taxonomy" id="10195"/>
    <lineage>
        <taxon>Eukaryota</taxon>
        <taxon>Metazoa</taxon>
        <taxon>Spiralia</taxon>
        <taxon>Gnathifera</taxon>
        <taxon>Rotifera</taxon>
        <taxon>Eurotatoria</taxon>
        <taxon>Monogononta</taxon>
        <taxon>Pseudotrocha</taxon>
        <taxon>Ploima</taxon>
        <taxon>Brachionidae</taxon>
        <taxon>Brachionus</taxon>
    </lineage>
</organism>
<protein>
    <submittedName>
        <fullName evidence="1">Uncharacterized protein</fullName>
    </submittedName>
</protein>
<dbReference type="AlphaFoldDB" id="A0A3M7SKI3"/>
<comment type="caution">
    <text evidence="1">The sequence shown here is derived from an EMBL/GenBank/DDBJ whole genome shotgun (WGS) entry which is preliminary data.</text>
</comment>
<evidence type="ECO:0000313" key="2">
    <source>
        <dbReference type="Proteomes" id="UP000276133"/>
    </source>
</evidence>
<sequence>MLSTVERDQNQHFDGKLKFEIKIKRSKCKFNYLTCHTKQFTLKNEKINHSDVDEKGKKLTD</sequence>
<accession>A0A3M7SKI3</accession>